<evidence type="ECO:0000313" key="1">
    <source>
        <dbReference type="EMBL" id="KRY77912.1"/>
    </source>
</evidence>
<evidence type="ECO:0000313" key="2">
    <source>
        <dbReference type="Proteomes" id="UP000054632"/>
    </source>
</evidence>
<protein>
    <submittedName>
        <fullName evidence="1">Uncharacterized protein</fullName>
    </submittedName>
</protein>
<reference evidence="1 2" key="1">
    <citation type="submission" date="2015-01" db="EMBL/GenBank/DDBJ databases">
        <title>Evolution of Trichinella species and genotypes.</title>
        <authorList>
            <person name="Korhonen P.K."/>
            <person name="Edoardo P."/>
            <person name="Giuseppe L.R."/>
            <person name="Gasser R.B."/>
        </authorList>
    </citation>
    <scope>NUCLEOTIDE SEQUENCE [LARGE SCALE GENOMIC DNA]</scope>
    <source>
        <strain evidence="1">ISS13</strain>
    </source>
</reference>
<comment type="caution">
    <text evidence="1">The sequence shown here is derived from an EMBL/GenBank/DDBJ whole genome shotgun (WGS) entry which is preliminary data.</text>
</comment>
<dbReference type="EMBL" id="JYDR01000005">
    <property type="protein sequence ID" value="KRY77912.1"/>
    <property type="molecule type" value="Genomic_DNA"/>
</dbReference>
<name>A0A0V1EVN3_TRIPS</name>
<proteinExistence type="predicted"/>
<organism evidence="1 2">
    <name type="scientific">Trichinella pseudospiralis</name>
    <name type="common">Parasitic roundworm</name>
    <dbReference type="NCBI Taxonomy" id="6337"/>
    <lineage>
        <taxon>Eukaryota</taxon>
        <taxon>Metazoa</taxon>
        <taxon>Ecdysozoa</taxon>
        <taxon>Nematoda</taxon>
        <taxon>Enoplea</taxon>
        <taxon>Dorylaimia</taxon>
        <taxon>Trichinellida</taxon>
        <taxon>Trichinellidae</taxon>
        <taxon>Trichinella</taxon>
    </lineage>
</organism>
<sequence>MFFMGISIKQRVNGVRYPKGSYILEAALNTSLLPLSHIQLDSTLHGGVIPPLPKMAHSLNQTSHD</sequence>
<dbReference type="Proteomes" id="UP000054632">
    <property type="component" value="Unassembled WGS sequence"/>
</dbReference>
<accession>A0A0V1EVN3</accession>
<gene>
    <name evidence="1" type="ORF">T4A_4160</name>
</gene>
<dbReference type="AlphaFoldDB" id="A0A0V1EVN3"/>